<evidence type="ECO:0000313" key="1">
    <source>
        <dbReference type="EMBL" id="CAD8615347.1"/>
    </source>
</evidence>
<sequence length="325" mass="35143">MSGGEPFSCPFQNVLLGHTSTNELLQAAAQAASDAFGVRLGKHFSAIAAMSDVDTDMLRGGCRWLLFACSDALSDSEAARMCQPASARGFKTIRWQPIKDLLREIQPAQRPHFESLQNWLAPILAQRTAAAAAIDFSGRWTRDNSRSTGLLDAFVARGHSASSAAAASAEPYIVEWARHEASDAQPGEWVVRPYAVDGVTLRRTVVYVMGDWSEEYVGASVIFGYAQNTQVLARRTAWMPISDADVQEGFAVSADAPAGLLSVSQMAHTTWTSVGDVIGEVTARYLRGGDMIVLRTLVLQPSERNATLVKSVEVFQKRECATASG</sequence>
<dbReference type="EMBL" id="HBEY01039327">
    <property type="protein sequence ID" value="CAD8615347.1"/>
    <property type="molecule type" value="Transcribed_RNA"/>
</dbReference>
<reference evidence="1" key="1">
    <citation type="submission" date="2021-01" db="EMBL/GenBank/DDBJ databases">
        <authorList>
            <person name="Corre E."/>
            <person name="Pelletier E."/>
            <person name="Niang G."/>
            <person name="Scheremetjew M."/>
            <person name="Finn R."/>
            <person name="Kale V."/>
            <person name="Holt S."/>
            <person name="Cochrane G."/>
            <person name="Meng A."/>
            <person name="Brown T."/>
            <person name="Cohen L."/>
        </authorList>
    </citation>
    <scope>NUCLEOTIDE SEQUENCE</scope>
    <source>
        <strain evidence="1">PLY182g</strain>
    </source>
</reference>
<name>A0A7S0Q879_9EUKA</name>
<organism evidence="1">
    <name type="scientific">Coccolithus braarudii</name>
    <dbReference type="NCBI Taxonomy" id="221442"/>
    <lineage>
        <taxon>Eukaryota</taxon>
        <taxon>Haptista</taxon>
        <taxon>Haptophyta</taxon>
        <taxon>Prymnesiophyceae</taxon>
        <taxon>Coccolithales</taxon>
        <taxon>Coccolithaceae</taxon>
        <taxon>Coccolithus</taxon>
    </lineage>
</organism>
<proteinExistence type="predicted"/>
<accession>A0A7S0Q879</accession>
<gene>
    <name evidence="1" type="ORF">CPEL01642_LOCUS18728</name>
</gene>
<protein>
    <submittedName>
        <fullName evidence="1">Uncharacterized protein</fullName>
    </submittedName>
</protein>
<dbReference type="AlphaFoldDB" id="A0A7S0Q879"/>